<comment type="subcellular location">
    <subcellularLocation>
        <location evidence="7">Cytoplasm</location>
    </subcellularLocation>
</comment>
<comment type="function">
    <text evidence="7">Specifically methylates the N4 position of cytidine in position 1402 (C1402) of 16S rRNA.</text>
</comment>
<dbReference type="SUPFAM" id="SSF53335">
    <property type="entry name" value="S-adenosyl-L-methionine-dependent methyltransferases"/>
    <property type="match status" value="1"/>
</dbReference>
<dbReference type="Proteomes" id="UP000318927">
    <property type="component" value="Chromosome"/>
</dbReference>
<keyword evidence="9" id="KW-1185">Reference proteome</keyword>
<reference evidence="8 9" key="1">
    <citation type="journal article" date="2019" name="Microbiol. Resour. Announc.">
        <title>Complete Genome Sequences of Three Mycoplasma anserisalpingitis (Mycoplasma sp. 1220) Strains.</title>
        <authorList>
            <person name="Grozner D."/>
            <person name="Forro B."/>
            <person name="Kovacs A.B."/>
            <person name="Marton S."/>
            <person name="Banyai K."/>
            <person name="Kreizinger Z."/>
            <person name="Sulyok K.M."/>
            <person name="Gyuranecz M."/>
        </authorList>
    </citation>
    <scope>NUCLEOTIDE SEQUENCE [LARGE SCALE GENOMIC DNA]</scope>
    <source>
        <strain evidence="8 9">ATCC:BAA-2147</strain>
    </source>
</reference>
<feature type="binding site" evidence="7">
    <location>
        <position position="81"/>
    </location>
    <ligand>
        <name>S-adenosyl-L-methionine</name>
        <dbReference type="ChEBI" id="CHEBI:59789"/>
    </ligand>
</feature>
<dbReference type="PANTHER" id="PTHR11265:SF0">
    <property type="entry name" value="12S RRNA N4-METHYLCYTIDINE METHYLTRANSFERASE"/>
    <property type="match status" value="1"/>
</dbReference>
<protein>
    <recommendedName>
        <fullName evidence="7">Ribosomal RNA small subunit methyltransferase H</fullName>
        <ecNumber evidence="7">2.1.1.199</ecNumber>
    </recommendedName>
    <alternativeName>
        <fullName evidence="7">16S rRNA m(4)C1402 methyltransferase</fullName>
    </alternativeName>
    <alternativeName>
        <fullName evidence="7">rRNA (cytosine-N(4)-)-methyltransferase RsmH</fullName>
    </alternativeName>
</protein>
<dbReference type="OrthoDB" id="9806637at2"/>
<feature type="binding site" evidence="7">
    <location>
        <position position="109"/>
    </location>
    <ligand>
        <name>S-adenosyl-L-methionine</name>
        <dbReference type="ChEBI" id="CHEBI:59789"/>
    </ligand>
</feature>
<keyword evidence="4 7" id="KW-0489">Methyltransferase</keyword>
<organism evidence="8 9">
    <name type="scientific">Mycoplasma anserisalpingitidis</name>
    <dbReference type="NCBI Taxonomy" id="519450"/>
    <lineage>
        <taxon>Bacteria</taxon>
        <taxon>Bacillati</taxon>
        <taxon>Mycoplasmatota</taxon>
        <taxon>Mollicutes</taxon>
        <taxon>Mycoplasmataceae</taxon>
        <taxon>Mycoplasma</taxon>
    </lineage>
</organism>
<dbReference type="GO" id="GO:0070475">
    <property type="term" value="P:rRNA base methylation"/>
    <property type="evidence" value="ECO:0007669"/>
    <property type="project" value="UniProtKB-UniRule"/>
</dbReference>
<dbReference type="KEGG" id="mans:FRW55_01830"/>
<evidence type="ECO:0000256" key="7">
    <source>
        <dbReference type="HAMAP-Rule" id="MF_01007"/>
    </source>
</evidence>
<comment type="similarity">
    <text evidence="1 7">Belongs to the methyltransferase superfamily. RsmH family.</text>
</comment>
<dbReference type="Gene3D" id="3.40.50.150">
    <property type="entry name" value="Vaccinia Virus protein VP39"/>
    <property type="match status" value="1"/>
</dbReference>
<dbReference type="AlphaFoldDB" id="A0A5B8JZV7"/>
<dbReference type="NCBIfam" id="TIGR00006">
    <property type="entry name" value="16S rRNA (cytosine(1402)-N(4))-methyltransferase RsmH"/>
    <property type="match status" value="1"/>
</dbReference>
<dbReference type="InterPro" id="IPR029063">
    <property type="entry name" value="SAM-dependent_MTases_sf"/>
</dbReference>
<dbReference type="Pfam" id="PF01795">
    <property type="entry name" value="Methyltransf_5"/>
    <property type="match status" value="1"/>
</dbReference>
<dbReference type="InterPro" id="IPR002903">
    <property type="entry name" value="RsmH"/>
</dbReference>
<evidence type="ECO:0000256" key="2">
    <source>
        <dbReference type="ARBA" id="ARBA00022490"/>
    </source>
</evidence>
<dbReference type="SUPFAM" id="SSF81799">
    <property type="entry name" value="Putative methyltransferase TM0872, insert domain"/>
    <property type="match status" value="1"/>
</dbReference>
<dbReference type="GO" id="GO:0005737">
    <property type="term" value="C:cytoplasm"/>
    <property type="evidence" value="ECO:0007669"/>
    <property type="project" value="UniProtKB-SubCell"/>
</dbReference>
<name>A0A5B8JZV7_9MOLU</name>
<feature type="binding site" evidence="7">
    <location>
        <position position="54"/>
    </location>
    <ligand>
        <name>S-adenosyl-L-methionine</name>
        <dbReference type="ChEBI" id="CHEBI:59789"/>
    </ligand>
</feature>
<feature type="binding site" evidence="7">
    <location>
        <position position="102"/>
    </location>
    <ligand>
        <name>S-adenosyl-L-methionine</name>
        <dbReference type="ChEBI" id="CHEBI:59789"/>
    </ligand>
</feature>
<dbReference type="PIRSF" id="PIRSF004486">
    <property type="entry name" value="MraW"/>
    <property type="match status" value="1"/>
</dbReference>
<evidence type="ECO:0000313" key="8">
    <source>
        <dbReference type="EMBL" id="QDY86898.1"/>
    </source>
</evidence>
<evidence type="ECO:0000256" key="5">
    <source>
        <dbReference type="ARBA" id="ARBA00022679"/>
    </source>
</evidence>
<gene>
    <name evidence="7 8" type="primary">rsmH</name>
    <name evidence="8" type="ORF">FRW55_01830</name>
</gene>
<evidence type="ECO:0000256" key="4">
    <source>
        <dbReference type="ARBA" id="ARBA00022603"/>
    </source>
</evidence>
<dbReference type="RefSeq" id="WP_146367374.1">
    <property type="nucleotide sequence ID" value="NZ_CP041664.1"/>
</dbReference>
<keyword evidence="6 7" id="KW-0949">S-adenosyl-L-methionine</keyword>
<dbReference type="HAMAP" id="MF_01007">
    <property type="entry name" value="16SrRNA_methyltr_H"/>
    <property type="match status" value="1"/>
</dbReference>
<dbReference type="PANTHER" id="PTHR11265">
    <property type="entry name" value="S-ADENOSYL-METHYLTRANSFERASE MRAW"/>
    <property type="match status" value="1"/>
</dbReference>
<keyword evidence="2 7" id="KW-0963">Cytoplasm</keyword>
<dbReference type="Gene3D" id="1.10.150.170">
    <property type="entry name" value="Putative methyltransferase TM0872, insert domain"/>
    <property type="match status" value="1"/>
</dbReference>
<keyword evidence="5 7" id="KW-0808">Transferase</keyword>
<comment type="catalytic activity">
    <reaction evidence="7">
        <text>cytidine(1402) in 16S rRNA + S-adenosyl-L-methionine = N(4)-methylcytidine(1402) in 16S rRNA + S-adenosyl-L-homocysteine + H(+)</text>
        <dbReference type="Rhea" id="RHEA:42928"/>
        <dbReference type="Rhea" id="RHEA-COMP:10286"/>
        <dbReference type="Rhea" id="RHEA-COMP:10287"/>
        <dbReference type="ChEBI" id="CHEBI:15378"/>
        <dbReference type="ChEBI" id="CHEBI:57856"/>
        <dbReference type="ChEBI" id="CHEBI:59789"/>
        <dbReference type="ChEBI" id="CHEBI:74506"/>
        <dbReference type="ChEBI" id="CHEBI:82748"/>
        <dbReference type="EC" id="2.1.1.199"/>
    </reaction>
</comment>
<evidence type="ECO:0000256" key="6">
    <source>
        <dbReference type="ARBA" id="ARBA00022691"/>
    </source>
</evidence>
<keyword evidence="3 7" id="KW-0698">rRNA processing</keyword>
<sequence length="301" mass="33971">MNQNLHYSVLLKETIESLNIKEDGIYVDLTLGMGGHSAEILKRLNKNGFLIAFDKDEFAIKKGSEALSQISDRFAIIKSDFRYIKHELAKLGITQVDGIIADLGISSPQVDDASRGFSYNKDAKLDMRMDQEQGLDAHYIVNNYTDVQLANIFTKYADVKLAMRVAKAIVKCRPIDTTLELVDVIKSAYPAALLRAKNPAKAVFQALRIETNSEFESLELMLKDAVSLLKSNSSLSIITFHSLEDRIVKNFFKDLITSNLPIKMPIIEEKKYTAKQIIPSQRELEENKRSRSAKLRILSKI</sequence>
<dbReference type="GO" id="GO:0071424">
    <property type="term" value="F:rRNA (cytosine-N4-)-methyltransferase activity"/>
    <property type="evidence" value="ECO:0007669"/>
    <property type="project" value="UniProtKB-UniRule"/>
</dbReference>
<evidence type="ECO:0000313" key="9">
    <source>
        <dbReference type="Proteomes" id="UP000318927"/>
    </source>
</evidence>
<feature type="binding site" evidence="7">
    <location>
        <begin position="34"/>
        <end position="36"/>
    </location>
    <ligand>
        <name>S-adenosyl-L-methionine</name>
        <dbReference type="ChEBI" id="CHEBI:59789"/>
    </ligand>
</feature>
<proteinExistence type="inferred from homology"/>
<dbReference type="InterPro" id="IPR023397">
    <property type="entry name" value="SAM-dep_MeTrfase_MraW_recog"/>
</dbReference>
<accession>A0A5B8JZV7</accession>
<dbReference type="EMBL" id="CP042295">
    <property type="protein sequence ID" value="QDY86898.1"/>
    <property type="molecule type" value="Genomic_DNA"/>
</dbReference>
<evidence type="ECO:0000256" key="3">
    <source>
        <dbReference type="ARBA" id="ARBA00022552"/>
    </source>
</evidence>
<dbReference type="EC" id="2.1.1.199" evidence="7"/>
<evidence type="ECO:0000256" key="1">
    <source>
        <dbReference type="ARBA" id="ARBA00010396"/>
    </source>
</evidence>